<comment type="pathway">
    <text evidence="5">Cofactor biosynthesis; molybdopterin biosynthesis.</text>
</comment>
<reference evidence="8 9" key="1">
    <citation type="submission" date="2024-09" db="EMBL/GenBank/DDBJ databases">
        <authorList>
            <person name="Sun Q."/>
            <person name="Mori K."/>
        </authorList>
    </citation>
    <scope>NUCLEOTIDE SEQUENCE [LARGE SCALE GENOMIC DNA]</scope>
    <source>
        <strain evidence="8 9">CCM 7957</strain>
    </source>
</reference>
<evidence type="ECO:0000256" key="3">
    <source>
        <dbReference type="ARBA" id="ARBA00022505"/>
    </source>
</evidence>
<dbReference type="PANTHER" id="PTHR10192">
    <property type="entry name" value="MOLYBDOPTERIN BIOSYNTHESIS PROTEIN"/>
    <property type="match status" value="1"/>
</dbReference>
<evidence type="ECO:0000256" key="1">
    <source>
        <dbReference type="ARBA" id="ARBA00002901"/>
    </source>
</evidence>
<dbReference type="InterPro" id="IPR036688">
    <property type="entry name" value="MoeA_C_domain_IV_sf"/>
</dbReference>
<keyword evidence="5" id="KW-0501">Molybdenum cofactor biosynthesis</keyword>
<evidence type="ECO:0000313" key="8">
    <source>
        <dbReference type="EMBL" id="MFC0315061.1"/>
    </source>
</evidence>
<keyword evidence="3 5" id="KW-0500">Molybdenum</keyword>
<keyword evidence="9" id="KW-1185">Reference proteome</keyword>
<feature type="region of interest" description="Disordered" evidence="6">
    <location>
        <begin position="257"/>
        <end position="280"/>
    </location>
</feature>
<dbReference type="EMBL" id="JBHLWV010000020">
    <property type="protein sequence ID" value="MFC0315061.1"/>
    <property type="molecule type" value="Genomic_DNA"/>
</dbReference>
<dbReference type="InterPro" id="IPR036425">
    <property type="entry name" value="MoaB/Mog-like_dom_sf"/>
</dbReference>
<dbReference type="Pfam" id="PF00994">
    <property type="entry name" value="MoCF_biosynth"/>
    <property type="match status" value="1"/>
</dbReference>
<comment type="catalytic activity">
    <reaction evidence="4">
        <text>adenylyl-molybdopterin + molybdate = Mo-molybdopterin + AMP + H(+)</text>
        <dbReference type="Rhea" id="RHEA:35047"/>
        <dbReference type="ChEBI" id="CHEBI:15378"/>
        <dbReference type="ChEBI" id="CHEBI:36264"/>
        <dbReference type="ChEBI" id="CHEBI:62727"/>
        <dbReference type="ChEBI" id="CHEBI:71302"/>
        <dbReference type="ChEBI" id="CHEBI:456215"/>
        <dbReference type="EC" id="2.10.1.1"/>
    </reaction>
</comment>
<dbReference type="InterPro" id="IPR038987">
    <property type="entry name" value="MoeA-like"/>
</dbReference>
<feature type="domain" description="MoaB/Mog" evidence="7">
    <location>
        <begin position="359"/>
        <end position="498"/>
    </location>
</feature>
<organism evidence="8 9">
    <name type="scientific">Gordonia phosphorivorans</name>
    <dbReference type="NCBI Taxonomy" id="1056982"/>
    <lineage>
        <taxon>Bacteria</taxon>
        <taxon>Bacillati</taxon>
        <taxon>Actinomycetota</taxon>
        <taxon>Actinomycetes</taxon>
        <taxon>Mycobacteriales</taxon>
        <taxon>Gordoniaceae</taxon>
        <taxon>Gordonia</taxon>
    </lineage>
</organism>
<dbReference type="SUPFAM" id="SSF63882">
    <property type="entry name" value="MoeA N-terminal region -like"/>
    <property type="match status" value="1"/>
</dbReference>
<dbReference type="SMART" id="SM00852">
    <property type="entry name" value="MoCF_biosynth"/>
    <property type="match status" value="1"/>
</dbReference>
<dbReference type="Proteomes" id="UP001589783">
    <property type="component" value="Unassembled WGS sequence"/>
</dbReference>
<dbReference type="InterPro" id="IPR029044">
    <property type="entry name" value="Nucleotide-diphossugar_trans"/>
</dbReference>
<name>A0ABV6H856_9ACTN</name>
<comment type="similarity">
    <text evidence="2 5">Belongs to the MoeA family.</text>
</comment>
<dbReference type="Gene3D" id="3.90.105.10">
    <property type="entry name" value="Molybdopterin biosynthesis moea protein, domain 2"/>
    <property type="match status" value="1"/>
</dbReference>
<comment type="function">
    <text evidence="1 5">Catalyzes the insertion of molybdate into adenylated molybdopterin with the concomitant release of AMP.</text>
</comment>
<protein>
    <recommendedName>
        <fullName evidence="5">Molybdopterin molybdenumtransferase</fullName>
        <ecNumber evidence="5">2.10.1.1</ecNumber>
    </recommendedName>
</protein>
<dbReference type="InterPro" id="IPR005110">
    <property type="entry name" value="MoeA_linker/N"/>
</dbReference>
<gene>
    <name evidence="8" type="ORF">ACFFJD_09385</name>
</gene>
<evidence type="ECO:0000256" key="6">
    <source>
        <dbReference type="SAM" id="MobiDB-lite"/>
    </source>
</evidence>
<evidence type="ECO:0000256" key="4">
    <source>
        <dbReference type="ARBA" id="ARBA00047317"/>
    </source>
</evidence>
<feature type="region of interest" description="Disordered" evidence="6">
    <location>
        <begin position="294"/>
        <end position="323"/>
    </location>
</feature>
<sequence>MTSTGFDAIVLAGGRARRLSGADKPAASVGGRRLLDIALDAVADAHTVVVVGPERRLPPQVLAAREHPPYAGPAAAIAAGLAALESAGRTDAPVVVLASDLPEVTAEQIARLLRALHEDGAPAAFAADETGHPQYLVGAWTARALAAARTAGPSASVRSLLPDGAAFLALSGTADVDTADDLAQARRRAGIGPDPVAARAIVRDALAPLPATLRSADAAAGAVLAAPLIAAEPFPPFDASAMDGFAVAGDGPWRLIDAPRAAGHTDTPPLAPGQAAPIATGAALPDGATRALRHEETARDGDLLTETSAGRDDTRRTGSAWPAGATLAPAGIDVDAAVRSVARAARVAELLVRGPVRARLHTSGDEIASAASGSGPLPVGTIADSASGPVTALLREHGLAVSDGGHLADSVEAFRAALAAPAELIVVIGATGHGVADHLRSALAASAAELLVDGIRLRPGGSLLVARMPSGTVLLGLGGNPLAAVAGTAVLAPAIIDALLARSPRAPEVLDLVSSEQLRLPGRWRVLPVEPDGTGRWVATAGRGTGHLASAIGHRGLALIPPAGSEAGVHRLA</sequence>
<dbReference type="Gene3D" id="2.40.340.10">
    <property type="entry name" value="MoeA, C-terminal, domain IV"/>
    <property type="match status" value="1"/>
</dbReference>
<proteinExistence type="inferred from homology"/>
<dbReference type="RefSeq" id="WP_382363427.1">
    <property type="nucleotide sequence ID" value="NZ_JBHLWV010000020.1"/>
</dbReference>
<comment type="cofactor">
    <cofactor evidence="5">
        <name>Mg(2+)</name>
        <dbReference type="ChEBI" id="CHEBI:18420"/>
    </cofactor>
</comment>
<dbReference type="Gene3D" id="3.40.980.10">
    <property type="entry name" value="MoaB/Mog-like domain"/>
    <property type="match status" value="1"/>
</dbReference>
<dbReference type="InterPro" id="IPR025877">
    <property type="entry name" value="MobA-like_NTP_Trfase"/>
</dbReference>
<dbReference type="EC" id="2.10.1.1" evidence="5"/>
<keyword evidence="5" id="KW-0479">Metal-binding</keyword>
<dbReference type="PANTHER" id="PTHR10192:SF5">
    <property type="entry name" value="GEPHYRIN"/>
    <property type="match status" value="1"/>
</dbReference>
<evidence type="ECO:0000313" key="9">
    <source>
        <dbReference type="Proteomes" id="UP001589783"/>
    </source>
</evidence>
<comment type="caution">
    <text evidence="8">The sequence shown here is derived from an EMBL/GenBank/DDBJ whole genome shotgun (WGS) entry which is preliminary data.</text>
</comment>
<dbReference type="InterPro" id="IPR036135">
    <property type="entry name" value="MoeA_linker/N_sf"/>
</dbReference>
<evidence type="ECO:0000256" key="2">
    <source>
        <dbReference type="ARBA" id="ARBA00010763"/>
    </source>
</evidence>
<dbReference type="SUPFAM" id="SSF53218">
    <property type="entry name" value="Molybdenum cofactor biosynthesis proteins"/>
    <property type="match status" value="1"/>
</dbReference>
<dbReference type="InterPro" id="IPR001453">
    <property type="entry name" value="MoaB/Mog_dom"/>
</dbReference>
<evidence type="ECO:0000259" key="7">
    <source>
        <dbReference type="SMART" id="SM00852"/>
    </source>
</evidence>
<dbReference type="Gene3D" id="2.170.190.11">
    <property type="entry name" value="Molybdopterin biosynthesis moea protein, domain 3"/>
    <property type="match status" value="1"/>
</dbReference>
<keyword evidence="5" id="KW-0460">Magnesium</keyword>
<dbReference type="SUPFAM" id="SSF53448">
    <property type="entry name" value="Nucleotide-diphospho-sugar transferases"/>
    <property type="match status" value="1"/>
</dbReference>
<dbReference type="Gene3D" id="3.90.550.10">
    <property type="entry name" value="Spore Coat Polysaccharide Biosynthesis Protein SpsA, Chain A"/>
    <property type="match status" value="1"/>
</dbReference>
<dbReference type="GO" id="GO:0016740">
    <property type="term" value="F:transferase activity"/>
    <property type="evidence" value="ECO:0007669"/>
    <property type="project" value="UniProtKB-KW"/>
</dbReference>
<dbReference type="Pfam" id="PF03453">
    <property type="entry name" value="MoeA_N"/>
    <property type="match status" value="1"/>
</dbReference>
<evidence type="ECO:0000256" key="5">
    <source>
        <dbReference type="RuleBase" id="RU365090"/>
    </source>
</evidence>
<dbReference type="Pfam" id="PF12804">
    <property type="entry name" value="NTP_transf_3"/>
    <property type="match status" value="1"/>
</dbReference>
<keyword evidence="5 8" id="KW-0808">Transferase</keyword>
<accession>A0ABV6H856</accession>